<reference evidence="7" key="1">
    <citation type="journal article" date="2019" name="Int. J. Syst. Evol. Microbiol.">
        <title>The Global Catalogue of Microorganisms (GCM) 10K type strain sequencing project: providing services to taxonomists for standard genome sequencing and annotation.</title>
        <authorList>
            <consortium name="The Broad Institute Genomics Platform"/>
            <consortium name="The Broad Institute Genome Sequencing Center for Infectious Disease"/>
            <person name="Wu L."/>
            <person name="Ma J."/>
        </authorList>
    </citation>
    <scope>NUCLEOTIDE SEQUENCE [LARGE SCALE GENOMIC DNA]</scope>
    <source>
        <strain evidence="7">CCM 9110</strain>
    </source>
</reference>
<evidence type="ECO:0000313" key="7">
    <source>
        <dbReference type="Proteomes" id="UP001597199"/>
    </source>
</evidence>
<feature type="domain" description="HTH tetR-type" evidence="5">
    <location>
        <begin position="6"/>
        <end position="66"/>
    </location>
</feature>
<dbReference type="PROSITE" id="PS50977">
    <property type="entry name" value="HTH_TETR_2"/>
    <property type="match status" value="1"/>
</dbReference>
<dbReference type="Pfam" id="PF00440">
    <property type="entry name" value="TetR_N"/>
    <property type="match status" value="1"/>
</dbReference>
<dbReference type="EMBL" id="JBHTOA010000014">
    <property type="protein sequence ID" value="MFD1397981.1"/>
    <property type="molecule type" value="Genomic_DNA"/>
</dbReference>
<sequence>MARKKTITHGQILTAAYGLVVEEGFKSFTARNVAKRMGCSTQPIYLEFRNMEDLKTAVMDEIKATLASKIARRFTTDPVVDLGLAYINFALENPVLYRAVFVEDHFGVTDMREYAMTTALKRLDTYALAEPLNDAEKRNTIMGLWIVATGIANLMAPGFIDITREQMIDILKAVIQDFIINKRFSEGSAAACLAPSIASSIAG</sequence>
<accession>A0ABW4BDH1</accession>
<protein>
    <submittedName>
        <fullName evidence="6">TetR/AcrR family transcriptional regulator</fullName>
    </submittedName>
</protein>
<evidence type="ECO:0000256" key="2">
    <source>
        <dbReference type="ARBA" id="ARBA00023125"/>
    </source>
</evidence>
<gene>
    <name evidence="6" type="ORF">ACFQ41_01505</name>
</gene>
<keyword evidence="7" id="KW-1185">Reference proteome</keyword>
<dbReference type="Pfam" id="PF13305">
    <property type="entry name" value="TetR_C_33"/>
    <property type="match status" value="1"/>
</dbReference>
<comment type="caution">
    <text evidence="6">The sequence shown here is derived from an EMBL/GenBank/DDBJ whole genome shotgun (WGS) entry which is preliminary data.</text>
</comment>
<organism evidence="6 7">
    <name type="scientific">Lacticaseibacillus suilingensis</name>
    <dbReference type="NCBI Taxonomy" id="2799577"/>
    <lineage>
        <taxon>Bacteria</taxon>
        <taxon>Bacillati</taxon>
        <taxon>Bacillota</taxon>
        <taxon>Bacilli</taxon>
        <taxon>Lactobacillales</taxon>
        <taxon>Lactobacillaceae</taxon>
        <taxon>Lacticaseibacillus</taxon>
    </lineage>
</organism>
<dbReference type="InterPro" id="IPR001647">
    <property type="entry name" value="HTH_TetR"/>
</dbReference>
<proteinExistence type="predicted"/>
<dbReference type="SUPFAM" id="SSF48498">
    <property type="entry name" value="Tetracyclin repressor-like, C-terminal domain"/>
    <property type="match status" value="1"/>
</dbReference>
<evidence type="ECO:0000313" key="6">
    <source>
        <dbReference type="EMBL" id="MFD1397981.1"/>
    </source>
</evidence>
<name>A0ABW4BDH1_9LACO</name>
<evidence type="ECO:0000259" key="5">
    <source>
        <dbReference type="PROSITE" id="PS50977"/>
    </source>
</evidence>
<dbReference type="InterPro" id="IPR025996">
    <property type="entry name" value="MT1864/Rv1816-like_C"/>
</dbReference>
<evidence type="ECO:0000256" key="3">
    <source>
        <dbReference type="ARBA" id="ARBA00023163"/>
    </source>
</evidence>
<feature type="DNA-binding region" description="H-T-H motif" evidence="4">
    <location>
        <begin position="29"/>
        <end position="48"/>
    </location>
</feature>
<dbReference type="SUPFAM" id="SSF46689">
    <property type="entry name" value="Homeodomain-like"/>
    <property type="match status" value="1"/>
</dbReference>
<dbReference type="Gene3D" id="1.10.357.10">
    <property type="entry name" value="Tetracycline Repressor, domain 2"/>
    <property type="match status" value="1"/>
</dbReference>
<keyword evidence="3" id="KW-0804">Transcription</keyword>
<dbReference type="Proteomes" id="UP001597199">
    <property type="component" value="Unassembled WGS sequence"/>
</dbReference>
<evidence type="ECO:0000256" key="4">
    <source>
        <dbReference type="PROSITE-ProRule" id="PRU00335"/>
    </source>
</evidence>
<keyword evidence="1" id="KW-0805">Transcription regulation</keyword>
<dbReference type="InterPro" id="IPR009057">
    <property type="entry name" value="Homeodomain-like_sf"/>
</dbReference>
<evidence type="ECO:0000256" key="1">
    <source>
        <dbReference type="ARBA" id="ARBA00023015"/>
    </source>
</evidence>
<keyword evidence="2 4" id="KW-0238">DNA-binding</keyword>
<dbReference type="RefSeq" id="WP_204119649.1">
    <property type="nucleotide sequence ID" value="NZ_BOLV01000020.1"/>
</dbReference>
<dbReference type="InterPro" id="IPR036271">
    <property type="entry name" value="Tet_transcr_reg_TetR-rel_C_sf"/>
</dbReference>